<sequence length="230" mass="24905">MENIHQGHREKMRQRFLKSGLEGFADHEALELLLYYAIPRQDTNPIAHRLMDRYGSLTAVLSAPAEDLKKVEGIGESAAVLLKVAGQIGRKARLADAVQSCPMTDVETVGAYLLERYAGETHEIVYELCLDRKGKLLACKRLNDGGASSAALDIRKVVENAILTSASTVILAHNHPSGIALPSDDDCAATTRAAQALQTIGVALADHIIVADDDFVSMAQSGYLTSWEHL</sequence>
<dbReference type="PANTHER" id="PTHR30471:SF3">
    <property type="entry name" value="UPF0758 PROTEIN YEES-RELATED"/>
    <property type="match status" value="1"/>
</dbReference>
<keyword evidence="6" id="KW-0482">Metalloprotease</keyword>
<name>A0A923MHN0_9FIRM</name>
<dbReference type="Gene3D" id="1.10.150.20">
    <property type="entry name" value="5' to 3' exonuclease, C-terminal subdomain"/>
    <property type="match status" value="1"/>
</dbReference>
<dbReference type="NCBIfam" id="TIGR00608">
    <property type="entry name" value="radc"/>
    <property type="match status" value="1"/>
</dbReference>
<dbReference type="Gene3D" id="3.40.140.10">
    <property type="entry name" value="Cytidine Deaminase, domain 2"/>
    <property type="match status" value="1"/>
</dbReference>
<evidence type="ECO:0000256" key="4">
    <source>
        <dbReference type="ARBA" id="ARBA00022801"/>
    </source>
</evidence>
<dbReference type="CDD" id="cd08071">
    <property type="entry name" value="MPN_DUF2466"/>
    <property type="match status" value="1"/>
</dbReference>
<evidence type="ECO:0000256" key="3">
    <source>
        <dbReference type="ARBA" id="ARBA00022723"/>
    </source>
</evidence>
<evidence type="ECO:0000313" key="9">
    <source>
        <dbReference type="EMBL" id="MBC5770191.1"/>
    </source>
</evidence>
<evidence type="ECO:0000313" key="10">
    <source>
        <dbReference type="Proteomes" id="UP000620327"/>
    </source>
</evidence>
<dbReference type="PROSITE" id="PS50249">
    <property type="entry name" value="MPN"/>
    <property type="match status" value="1"/>
</dbReference>
<keyword evidence="2" id="KW-0645">Protease</keyword>
<dbReference type="InterPro" id="IPR020891">
    <property type="entry name" value="UPF0758_CS"/>
</dbReference>
<keyword evidence="10" id="KW-1185">Reference proteome</keyword>
<keyword evidence="4" id="KW-0378">Hydrolase</keyword>
<protein>
    <submittedName>
        <fullName evidence="9">DNA repair protein RadC</fullName>
    </submittedName>
</protein>
<dbReference type="InterPro" id="IPR025657">
    <property type="entry name" value="RadC_JAB"/>
</dbReference>
<evidence type="ECO:0000256" key="6">
    <source>
        <dbReference type="ARBA" id="ARBA00023049"/>
    </source>
</evidence>
<dbReference type="InterPro" id="IPR001405">
    <property type="entry name" value="UPF0758"/>
</dbReference>
<dbReference type="AlphaFoldDB" id="A0A923MHN0"/>
<dbReference type="EMBL" id="JACOQI010000006">
    <property type="protein sequence ID" value="MBC5770191.1"/>
    <property type="molecule type" value="Genomic_DNA"/>
</dbReference>
<dbReference type="GO" id="GO:0006508">
    <property type="term" value="P:proteolysis"/>
    <property type="evidence" value="ECO:0007669"/>
    <property type="project" value="UniProtKB-KW"/>
</dbReference>
<accession>A0A923MHN0</accession>
<evidence type="ECO:0000256" key="1">
    <source>
        <dbReference type="ARBA" id="ARBA00010243"/>
    </source>
</evidence>
<dbReference type="SUPFAM" id="SSF47781">
    <property type="entry name" value="RuvA domain 2-like"/>
    <property type="match status" value="1"/>
</dbReference>
<reference evidence="9" key="1">
    <citation type="submission" date="2020-08" db="EMBL/GenBank/DDBJ databases">
        <title>Genome public.</title>
        <authorList>
            <person name="Liu C."/>
            <person name="Sun Q."/>
        </authorList>
    </citation>
    <scope>NUCLEOTIDE SEQUENCE</scope>
    <source>
        <strain evidence="9">BX15</strain>
    </source>
</reference>
<proteinExistence type="inferred from homology"/>
<gene>
    <name evidence="9" type="primary">radC</name>
    <name evidence="9" type="ORF">H8Z83_07635</name>
</gene>
<evidence type="ECO:0000256" key="5">
    <source>
        <dbReference type="ARBA" id="ARBA00022833"/>
    </source>
</evidence>
<feature type="domain" description="MPN" evidence="8">
    <location>
        <begin position="102"/>
        <end position="224"/>
    </location>
</feature>
<dbReference type="PANTHER" id="PTHR30471">
    <property type="entry name" value="DNA REPAIR PROTEIN RADC"/>
    <property type="match status" value="1"/>
</dbReference>
<organism evidence="9 10">
    <name type="scientific">Dysosmobacter segnis</name>
    <dbReference type="NCBI Taxonomy" id="2763042"/>
    <lineage>
        <taxon>Bacteria</taxon>
        <taxon>Bacillati</taxon>
        <taxon>Bacillota</taxon>
        <taxon>Clostridia</taxon>
        <taxon>Eubacteriales</taxon>
        <taxon>Oscillospiraceae</taxon>
        <taxon>Dysosmobacter</taxon>
    </lineage>
</organism>
<dbReference type="GO" id="GO:0046872">
    <property type="term" value="F:metal ion binding"/>
    <property type="evidence" value="ECO:0007669"/>
    <property type="project" value="UniProtKB-KW"/>
</dbReference>
<dbReference type="Proteomes" id="UP000620327">
    <property type="component" value="Unassembled WGS sequence"/>
</dbReference>
<dbReference type="PROSITE" id="PS01302">
    <property type="entry name" value="UPF0758"/>
    <property type="match status" value="1"/>
</dbReference>
<evidence type="ECO:0000259" key="8">
    <source>
        <dbReference type="PROSITE" id="PS50249"/>
    </source>
</evidence>
<dbReference type="GO" id="GO:0008237">
    <property type="term" value="F:metallopeptidase activity"/>
    <property type="evidence" value="ECO:0007669"/>
    <property type="project" value="UniProtKB-KW"/>
</dbReference>
<comment type="caution">
    <text evidence="9">The sequence shown here is derived from an EMBL/GenBank/DDBJ whole genome shotgun (WGS) entry which is preliminary data.</text>
</comment>
<dbReference type="InterPro" id="IPR010994">
    <property type="entry name" value="RuvA_2-like"/>
</dbReference>
<dbReference type="RefSeq" id="WP_187014485.1">
    <property type="nucleotide sequence ID" value="NZ_JACOQI010000006.1"/>
</dbReference>
<keyword evidence="3" id="KW-0479">Metal-binding</keyword>
<dbReference type="Pfam" id="PF04002">
    <property type="entry name" value="RadC"/>
    <property type="match status" value="1"/>
</dbReference>
<evidence type="ECO:0000256" key="7">
    <source>
        <dbReference type="RuleBase" id="RU003797"/>
    </source>
</evidence>
<comment type="similarity">
    <text evidence="1 7">Belongs to the UPF0758 family.</text>
</comment>
<dbReference type="InterPro" id="IPR037518">
    <property type="entry name" value="MPN"/>
</dbReference>
<keyword evidence="5" id="KW-0862">Zinc</keyword>
<evidence type="ECO:0000256" key="2">
    <source>
        <dbReference type="ARBA" id="ARBA00022670"/>
    </source>
</evidence>